<gene>
    <name evidence="2" type="ORF">QE152_g36684</name>
</gene>
<evidence type="ECO:0000313" key="2">
    <source>
        <dbReference type="EMBL" id="KAK9687111.1"/>
    </source>
</evidence>
<comment type="caution">
    <text evidence="2">The sequence shown here is derived from an EMBL/GenBank/DDBJ whole genome shotgun (WGS) entry which is preliminary data.</text>
</comment>
<feature type="region of interest" description="Disordered" evidence="1">
    <location>
        <begin position="73"/>
        <end position="125"/>
    </location>
</feature>
<dbReference type="AlphaFoldDB" id="A0AAW1IBW4"/>
<dbReference type="Proteomes" id="UP001458880">
    <property type="component" value="Unassembled WGS sequence"/>
</dbReference>
<proteinExistence type="predicted"/>
<name>A0AAW1IBW4_POPJA</name>
<dbReference type="EMBL" id="JASPKY010000660">
    <property type="protein sequence ID" value="KAK9687111.1"/>
    <property type="molecule type" value="Genomic_DNA"/>
</dbReference>
<feature type="compositionally biased region" description="Acidic residues" evidence="1">
    <location>
        <begin position="106"/>
        <end position="118"/>
    </location>
</feature>
<evidence type="ECO:0000256" key="1">
    <source>
        <dbReference type="SAM" id="MobiDB-lite"/>
    </source>
</evidence>
<feature type="region of interest" description="Disordered" evidence="1">
    <location>
        <begin position="1"/>
        <end position="61"/>
    </location>
</feature>
<feature type="compositionally biased region" description="Basic and acidic residues" evidence="1">
    <location>
        <begin position="90"/>
        <end position="105"/>
    </location>
</feature>
<protein>
    <submittedName>
        <fullName evidence="2">Uncharacterized protein</fullName>
    </submittedName>
</protein>
<feature type="compositionally biased region" description="Basic and acidic residues" evidence="1">
    <location>
        <begin position="33"/>
        <end position="44"/>
    </location>
</feature>
<keyword evidence="3" id="KW-1185">Reference proteome</keyword>
<accession>A0AAW1IBW4</accession>
<organism evidence="2 3">
    <name type="scientific">Popillia japonica</name>
    <name type="common">Japanese beetle</name>
    <dbReference type="NCBI Taxonomy" id="7064"/>
    <lineage>
        <taxon>Eukaryota</taxon>
        <taxon>Metazoa</taxon>
        <taxon>Ecdysozoa</taxon>
        <taxon>Arthropoda</taxon>
        <taxon>Hexapoda</taxon>
        <taxon>Insecta</taxon>
        <taxon>Pterygota</taxon>
        <taxon>Neoptera</taxon>
        <taxon>Endopterygota</taxon>
        <taxon>Coleoptera</taxon>
        <taxon>Polyphaga</taxon>
        <taxon>Scarabaeiformia</taxon>
        <taxon>Scarabaeidae</taxon>
        <taxon>Rutelinae</taxon>
        <taxon>Popillia</taxon>
    </lineage>
</organism>
<sequence>MIRRSSLSRTPPQHLANVGKDDTLCTGSPTLTLKKEMSQGKDDTLCTGSPTLTLKKETSQGKVEEVFKTPLNKGQNVLQADTSRRSLRSTGRDTPVESDNEKMNLLDEEENDWQDEEMSTSPIFR</sequence>
<feature type="compositionally biased region" description="Polar residues" evidence="1">
    <location>
        <begin position="1"/>
        <end position="11"/>
    </location>
</feature>
<reference evidence="2 3" key="1">
    <citation type="journal article" date="2024" name="BMC Genomics">
        <title>De novo assembly and annotation of Popillia japonica's genome with initial clues to its potential as an invasive pest.</title>
        <authorList>
            <person name="Cucini C."/>
            <person name="Boschi S."/>
            <person name="Funari R."/>
            <person name="Cardaioli E."/>
            <person name="Iannotti N."/>
            <person name="Marturano G."/>
            <person name="Paoli F."/>
            <person name="Bruttini M."/>
            <person name="Carapelli A."/>
            <person name="Frati F."/>
            <person name="Nardi F."/>
        </authorList>
    </citation>
    <scope>NUCLEOTIDE SEQUENCE [LARGE SCALE GENOMIC DNA]</scope>
    <source>
        <strain evidence="2">DMR45628</strain>
    </source>
</reference>
<evidence type="ECO:0000313" key="3">
    <source>
        <dbReference type="Proteomes" id="UP001458880"/>
    </source>
</evidence>